<dbReference type="Pfam" id="PF02518">
    <property type="entry name" value="HATPase_c"/>
    <property type="match status" value="1"/>
</dbReference>
<dbReference type="InterPro" id="IPR003018">
    <property type="entry name" value="GAF"/>
</dbReference>
<dbReference type="CDD" id="cd01987">
    <property type="entry name" value="USP_KdpD-like"/>
    <property type="match status" value="1"/>
</dbReference>
<dbReference type="InterPro" id="IPR003661">
    <property type="entry name" value="HisK_dim/P_dom"/>
</dbReference>
<dbReference type="GO" id="GO:0000155">
    <property type="term" value="F:phosphorelay sensor kinase activity"/>
    <property type="evidence" value="ECO:0007669"/>
    <property type="project" value="InterPro"/>
</dbReference>
<dbReference type="FunFam" id="3.30.565.10:FF:000006">
    <property type="entry name" value="Sensor histidine kinase WalK"/>
    <property type="match status" value="1"/>
</dbReference>
<dbReference type="OrthoDB" id="9806130at2"/>
<evidence type="ECO:0000256" key="6">
    <source>
        <dbReference type="ARBA" id="ARBA00022692"/>
    </source>
</evidence>
<dbReference type="Gene3D" id="3.30.450.40">
    <property type="match status" value="1"/>
</dbReference>
<keyword evidence="5" id="KW-0808">Transferase</keyword>
<dbReference type="PANTHER" id="PTHR45569:SF1">
    <property type="entry name" value="SENSOR PROTEIN KDPD"/>
    <property type="match status" value="1"/>
</dbReference>
<evidence type="ECO:0000256" key="9">
    <source>
        <dbReference type="ARBA" id="ARBA00022840"/>
    </source>
</evidence>
<dbReference type="Pfam" id="PF13493">
    <property type="entry name" value="DUF4118"/>
    <property type="match status" value="1"/>
</dbReference>
<dbReference type="RefSeq" id="WP_063207832.1">
    <property type="nucleotide sequence ID" value="NZ_LUKD01000005.1"/>
</dbReference>
<keyword evidence="6 13" id="KW-0812">Transmembrane</keyword>
<evidence type="ECO:0000256" key="4">
    <source>
        <dbReference type="ARBA" id="ARBA00022553"/>
    </source>
</evidence>
<evidence type="ECO:0000256" key="12">
    <source>
        <dbReference type="ARBA" id="ARBA00023136"/>
    </source>
</evidence>
<dbReference type="InterPro" id="IPR027417">
    <property type="entry name" value="P-loop_NTPase"/>
</dbReference>
<keyword evidence="4" id="KW-0597">Phosphoprotein</keyword>
<dbReference type="InterPro" id="IPR052023">
    <property type="entry name" value="Histidine_kinase_KdpD"/>
</dbReference>
<dbReference type="AlphaFoldDB" id="A0A161QGP9"/>
<dbReference type="Gene3D" id="1.20.120.620">
    <property type="entry name" value="Backbone structure of the membrane domain of e. Coli histidine kinase receptor kdpd"/>
    <property type="match status" value="1"/>
</dbReference>
<feature type="transmembrane region" description="Helical" evidence="13">
    <location>
        <begin position="429"/>
        <end position="461"/>
    </location>
</feature>
<keyword evidence="9" id="KW-0067">ATP-binding</keyword>
<organism evidence="15 16">
    <name type="scientific">Bdellovibrio bacteriovorus</name>
    <dbReference type="NCBI Taxonomy" id="959"/>
    <lineage>
        <taxon>Bacteria</taxon>
        <taxon>Pseudomonadati</taxon>
        <taxon>Bdellovibrionota</taxon>
        <taxon>Bdellovibrionia</taxon>
        <taxon>Bdellovibrionales</taxon>
        <taxon>Pseudobdellovibrionaceae</taxon>
        <taxon>Bdellovibrio</taxon>
    </lineage>
</organism>
<evidence type="ECO:0000256" key="3">
    <source>
        <dbReference type="ARBA" id="ARBA00012438"/>
    </source>
</evidence>
<dbReference type="InterPro" id="IPR036097">
    <property type="entry name" value="HisK_dim/P_sf"/>
</dbReference>
<dbReference type="EC" id="2.7.13.3" evidence="3"/>
<dbReference type="PRINTS" id="PR00344">
    <property type="entry name" value="BCTRLSENSOR"/>
</dbReference>
<evidence type="ECO:0000256" key="2">
    <source>
        <dbReference type="ARBA" id="ARBA00004141"/>
    </source>
</evidence>
<keyword evidence="12 13" id="KW-0472">Membrane</keyword>
<dbReference type="SUPFAM" id="SSF55781">
    <property type="entry name" value="GAF domain-like"/>
    <property type="match status" value="2"/>
</dbReference>
<dbReference type="InterPro" id="IPR005467">
    <property type="entry name" value="His_kinase_dom"/>
</dbReference>
<dbReference type="InterPro" id="IPR014729">
    <property type="entry name" value="Rossmann-like_a/b/a_fold"/>
</dbReference>
<dbReference type="PANTHER" id="PTHR45569">
    <property type="entry name" value="SENSOR PROTEIN KDPD"/>
    <property type="match status" value="1"/>
</dbReference>
<keyword evidence="8" id="KW-0418">Kinase</keyword>
<dbReference type="SUPFAM" id="SSF52402">
    <property type="entry name" value="Adenine nucleotide alpha hydrolases-like"/>
    <property type="match status" value="1"/>
</dbReference>
<dbReference type="SMART" id="SM00387">
    <property type="entry name" value="HATPase_c"/>
    <property type="match status" value="1"/>
</dbReference>
<protein>
    <recommendedName>
        <fullName evidence="3">histidine kinase</fullName>
        <ecNumber evidence="3">2.7.13.3</ecNumber>
    </recommendedName>
</protein>
<dbReference type="InterPro" id="IPR025201">
    <property type="entry name" value="KdpD_TM"/>
</dbReference>
<dbReference type="CDD" id="cd00082">
    <property type="entry name" value="HisKA"/>
    <property type="match status" value="1"/>
</dbReference>
<keyword evidence="7" id="KW-0547">Nucleotide-binding</keyword>
<dbReference type="InterPro" id="IPR004358">
    <property type="entry name" value="Sig_transdc_His_kin-like_C"/>
</dbReference>
<dbReference type="PROSITE" id="PS50109">
    <property type="entry name" value="HIS_KIN"/>
    <property type="match status" value="1"/>
</dbReference>
<accession>A0A161QGP9</accession>
<reference evidence="15 16" key="1">
    <citation type="submission" date="2016-03" db="EMBL/GenBank/DDBJ databases">
        <authorList>
            <person name="Ploux O."/>
        </authorList>
    </citation>
    <scope>NUCLEOTIDE SEQUENCE [LARGE SCALE GENOMIC DNA]</scope>
    <source>
        <strain evidence="15 16">EC13</strain>
    </source>
</reference>
<evidence type="ECO:0000259" key="14">
    <source>
        <dbReference type="PROSITE" id="PS50109"/>
    </source>
</evidence>
<dbReference type="Pfam" id="PF13492">
    <property type="entry name" value="GAF_3"/>
    <property type="match status" value="1"/>
</dbReference>
<dbReference type="Gene3D" id="3.40.50.300">
    <property type="entry name" value="P-loop containing nucleotide triphosphate hydrolases"/>
    <property type="match status" value="1"/>
</dbReference>
<dbReference type="SUPFAM" id="SSF55874">
    <property type="entry name" value="ATPase domain of HSP90 chaperone/DNA topoisomerase II/histidine kinase"/>
    <property type="match status" value="1"/>
</dbReference>
<evidence type="ECO:0000313" key="16">
    <source>
        <dbReference type="Proteomes" id="UP000075799"/>
    </source>
</evidence>
<keyword evidence="11" id="KW-0902">Two-component regulatory system</keyword>
<dbReference type="InterPro" id="IPR029016">
    <property type="entry name" value="GAF-like_dom_sf"/>
</dbReference>
<dbReference type="InterPro" id="IPR003594">
    <property type="entry name" value="HATPase_dom"/>
</dbReference>
<comment type="subcellular location">
    <subcellularLocation>
        <location evidence="2">Membrane</location>
        <topology evidence="2">Multi-pass membrane protein</topology>
    </subcellularLocation>
</comment>
<sequence>MSEAYRPNPDRLLAGIKKEESERVRGHFRVFFGMCPGVGKTYAMLKAALEQVQQGTDLVVGVVETHGRKETEELLAGLELLPRKDIVYKDTVLKEMDLDAILARKPRLVLVDELAHTNAPGSRHPKRYQDVIELLEAGIDVYSTVNVQHLESRADLVQQITGVKIQERIPDSVLDLANQIELIDISAQGLLKRMKEGKVYQGDRAVRAEENFFKETHLTALRELALRYTAEQVDQDLQNQMIVQQIQGPWNTQERLLVAVSHSPFAARLIRATRRMAFSLEAPWIALHIETEVRLSAEDQSRLLKNLNLARELGAEVVSVKNHNIAESIREISHERNVTQIIMGRPQQGWWDRLKGQGSLLDQLVSKSSDVDVHIIRQQEDSKVRKAKWKALVFDSPLTSYWYSFCALLGVSFVNGLAVPVIGYRSVGFVFLLSMILIGLVTTLGPVLFAATLSALIWNFFFIPPAMTFAISQPEDVMMCLSYFLVALLSGVLADRIRTRDRDLESREKRTRVLYELVREFASAMSVLDVSLAASQSLERIVNGKVKILLTDEDGDLLRKSVNDIKVDDKDFALALWAFENNRHAGWKTETLSESRCLAVPLKAKERSVGVLLFYPREKDSLTLDQQHILENVSAQTAMALDRLRLQKSAEKTKVLEASENLHQALLNTVSHELRTPLTAIIGSASAMADKNLSSQELVRDQLVEDIMDSSLRLNQVVENLLDMSRLNSGALQLKKEWIDLNDLISGIPSKMGRLAAQHKISIVNSVETVYARVDERLIEHVLLNLLSNAVRYAPSGSTITLSLERNGGPLISVKDEGPGIPESHLKKIFEAFYRVPGSKTGGVGLGLAIVKALVEAHGGEVYAQNRQASLGAEFFIKLPYEKPPQDLTGES</sequence>
<evidence type="ECO:0000313" key="15">
    <source>
        <dbReference type="EMBL" id="KYG65449.1"/>
    </source>
</evidence>
<dbReference type="GO" id="GO:0005886">
    <property type="term" value="C:plasma membrane"/>
    <property type="evidence" value="ECO:0007669"/>
    <property type="project" value="TreeGrafter"/>
</dbReference>
<dbReference type="CDD" id="cd00075">
    <property type="entry name" value="HATPase"/>
    <property type="match status" value="1"/>
</dbReference>
<comment type="caution">
    <text evidence="15">The sequence shown here is derived from an EMBL/GenBank/DDBJ whole genome shotgun (WGS) entry which is preliminary data.</text>
</comment>
<gene>
    <name evidence="15" type="ORF">AZI87_13000</name>
</gene>
<dbReference type="Proteomes" id="UP000075799">
    <property type="component" value="Unassembled WGS sequence"/>
</dbReference>
<evidence type="ECO:0000256" key="13">
    <source>
        <dbReference type="SAM" id="Phobius"/>
    </source>
</evidence>
<evidence type="ECO:0000256" key="1">
    <source>
        <dbReference type="ARBA" id="ARBA00000085"/>
    </source>
</evidence>
<dbReference type="SUPFAM" id="SSF47384">
    <property type="entry name" value="Homodimeric domain of signal transducing histidine kinase"/>
    <property type="match status" value="1"/>
</dbReference>
<feature type="domain" description="Histidine kinase" evidence="14">
    <location>
        <begin position="669"/>
        <end position="883"/>
    </location>
</feature>
<evidence type="ECO:0000256" key="5">
    <source>
        <dbReference type="ARBA" id="ARBA00022679"/>
    </source>
</evidence>
<comment type="catalytic activity">
    <reaction evidence="1">
        <text>ATP + protein L-histidine = ADP + protein N-phospho-L-histidine.</text>
        <dbReference type="EC" id="2.7.13.3"/>
    </reaction>
</comment>
<evidence type="ECO:0000256" key="7">
    <source>
        <dbReference type="ARBA" id="ARBA00022741"/>
    </source>
</evidence>
<dbReference type="Gene3D" id="3.40.50.620">
    <property type="entry name" value="HUPs"/>
    <property type="match status" value="1"/>
</dbReference>
<evidence type="ECO:0000256" key="10">
    <source>
        <dbReference type="ARBA" id="ARBA00022989"/>
    </source>
</evidence>
<dbReference type="FunFam" id="3.40.50.300:FF:000483">
    <property type="entry name" value="Sensor histidine kinase KdpD"/>
    <property type="match status" value="1"/>
</dbReference>
<keyword evidence="10 13" id="KW-1133">Transmembrane helix</keyword>
<dbReference type="EMBL" id="LUKD01000005">
    <property type="protein sequence ID" value="KYG65449.1"/>
    <property type="molecule type" value="Genomic_DNA"/>
</dbReference>
<dbReference type="Pfam" id="PF02702">
    <property type="entry name" value="KdpD"/>
    <property type="match status" value="1"/>
</dbReference>
<dbReference type="SMART" id="SM00388">
    <property type="entry name" value="HisKA"/>
    <property type="match status" value="1"/>
</dbReference>
<dbReference type="Gene3D" id="3.30.565.10">
    <property type="entry name" value="Histidine kinase-like ATPase, C-terminal domain"/>
    <property type="match status" value="1"/>
</dbReference>
<feature type="transmembrane region" description="Helical" evidence="13">
    <location>
        <begin position="401"/>
        <end position="422"/>
    </location>
</feature>
<proteinExistence type="predicted"/>
<dbReference type="GO" id="GO:0005737">
    <property type="term" value="C:cytoplasm"/>
    <property type="evidence" value="ECO:0007669"/>
    <property type="project" value="UniProtKB-ARBA"/>
</dbReference>
<evidence type="ECO:0000256" key="11">
    <source>
        <dbReference type="ARBA" id="ARBA00023012"/>
    </source>
</evidence>
<dbReference type="Pfam" id="PF00512">
    <property type="entry name" value="HisKA"/>
    <property type="match status" value="1"/>
</dbReference>
<dbReference type="InterPro" id="IPR038318">
    <property type="entry name" value="KdpD_sf"/>
</dbReference>
<dbReference type="GO" id="GO:0005524">
    <property type="term" value="F:ATP binding"/>
    <property type="evidence" value="ECO:0007669"/>
    <property type="project" value="UniProtKB-KW"/>
</dbReference>
<dbReference type="InterPro" id="IPR003852">
    <property type="entry name" value="Sig_transdc_His_kinase_KdpD_N"/>
</dbReference>
<evidence type="ECO:0000256" key="8">
    <source>
        <dbReference type="ARBA" id="ARBA00022777"/>
    </source>
</evidence>
<dbReference type="InterPro" id="IPR036890">
    <property type="entry name" value="HATPase_C_sf"/>
</dbReference>
<dbReference type="Gene3D" id="1.10.287.130">
    <property type="match status" value="1"/>
</dbReference>
<name>A0A161QGP9_BDEBC</name>